<dbReference type="AlphaFoldDB" id="A0A317ZH31"/>
<dbReference type="OrthoDB" id="9803751at2"/>
<dbReference type="InParanoid" id="A0A317ZH31"/>
<dbReference type="Gene3D" id="3.40.720.10">
    <property type="entry name" value="Alkaline Phosphatase, subunit A"/>
    <property type="match status" value="1"/>
</dbReference>
<evidence type="ECO:0000256" key="2">
    <source>
        <dbReference type="ARBA" id="ARBA00008779"/>
    </source>
</evidence>
<feature type="domain" description="Sulfatase N-terminal" evidence="7">
    <location>
        <begin position="28"/>
        <end position="389"/>
    </location>
</feature>
<proteinExistence type="inferred from homology"/>
<keyword evidence="5" id="KW-0378">Hydrolase</keyword>
<comment type="similarity">
    <text evidence="2">Belongs to the sulfatase family.</text>
</comment>
<dbReference type="GO" id="GO:0046872">
    <property type="term" value="F:metal ion binding"/>
    <property type="evidence" value="ECO:0007669"/>
    <property type="project" value="UniProtKB-KW"/>
</dbReference>
<evidence type="ECO:0000256" key="4">
    <source>
        <dbReference type="ARBA" id="ARBA00022729"/>
    </source>
</evidence>
<evidence type="ECO:0000256" key="1">
    <source>
        <dbReference type="ARBA" id="ARBA00001913"/>
    </source>
</evidence>
<dbReference type="GO" id="GO:0005737">
    <property type="term" value="C:cytoplasm"/>
    <property type="evidence" value="ECO:0007669"/>
    <property type="project" value="TreeGrafter"/>
</dbReference>
<keyword evidence="9" id="KW-1185">Reference proteome</keyword>
<keyword evidence="6" id="KW-0106">Calcium</keyword>
<dbReference type="InterPro" id="IPR035874">
    <property type="entry name" value="IDS"/>
</dbReference>
<evidence type="ECO:0000313" key="9">
    <source>
        <dbReference type="Proteomes" id="UP000247099"/>
    </source>
</evidence>
<dbReference type="EMBL" id="QHJQ01000008">
    <property type="protein sequence ID" value="PXA03533.1"/>
    <property type="molecule type" value="Genomic_DNA"/>
</dbReference>
<dbReference type="InterPro" id="IPR017850">
    <property type="entry name" value="Alkaline_phosphatase_core_sf"/>
</dbReference>
<comment type="cofactor">
    <cofactor evidence="1">
        <name>Ca(2+)</name>
        <dbReference type="ChEBI" id="CHEBI:29108"/>
    </cofactor>
</comment>
<comment type="caution">
    <text evidence="8">The sequence shown here is derived from an EMBL/GenBank/DDBJ whole genome shotgun (WGS) entry which is preliminary data.</text>
</comment>
<dbReference type="InterPro" id="IPR000917">
    <property type="entry name" value="Sulfatase_N"/>
</dbReference>
<gene>
    <name evidence="8" type="ORF">DDZ13_11155</name>
</gene>
<keyword evidence="4" id="KW-0732">Signal</keyword>
<dbReference type="Pfam" id="PF00884">
    <property type="entry name" value="Sulfatase"/>
    <property type="match status" value="1"/>
</dbReference>
<reference evidence="8 9" key="1">
    <citation type="submission" date="2018-05" db="EMBL/GenBank/DDBJ databases">
        <title>Coraliomargarita sinensis sp. nov., isolated from a marine solar saltern.</title>
        <authorList>
            <person name="Zhou L.Y."/>
        </authorList>
    </citation>
    <scope>NUCLEOTIDE SEQUENCE [LARGE SCALE GENOMIC DNA]</scope>
    <source>
        <strain evidence="8 9">WN38</strain>
    </source>
</reference>
<keyword evidence="3" id="KW-0479">Metal-binding</keyword>
<evidence type="ECO:0000259" key="7">
    <source>
        <dbReference type="Pfam" id="PF00884"/>
    </source>
</evidence>
<dbReference type="RefSeq" id="WP_110131533.1">
    <property type="nucleotide sequence ID" value="NZ_QHJQ01000008.1"/>
</dbReference>
<dbReference type="PANTHER" id="PTHR45953">
    <property type="entry name" value="IDURONATE 2-SULFATASE"/>
    <property type="match status" value="1"/>
</dbReference>
<accession>A0A317ZH31</accession>
<name>A0A317ZH31_9BACT</name>
<dbReference type="PROSITE" id="PS00149">
    <property type="entry name" value="SULFATASE_2"/>
    <property type="match status" value="1"/>
</dbReference>
<dbReference type="FunCoup" id="A0A317ZH31">
    <property type="interactions" value="164"/>
</dbReference>
<dbReference type="SUPFAM" id="SSF53649">
    <property type="entry name" value="Alkaline phosphatase-like"/>
    <property type="match status" value="1"/>
</dbReference>
<dbReference type="CDD" id="cd16030">
    <property type="entry name" value="iduronate-2-sulfatase"/>
    <property type="match status" value="1"/>
</dbReference>
<dbReference type="PANTHER" id="PTHR45953:SF1">
    <property type="entry name" value="IDURONATE 2-SULFATASE"/>
    <property type="match status" value="1"/>
</dbReference>
<protein>
    <submittedName>
        <fullName evidence="8">Iduronate-2-sulfatase</fullName>
    </submittedName>
</protein>
<evidence type="ECO:0000256" key="3">
    <source>
        <dbReference type="ARBA" id="ARBA00022723"/>
    </source>
</evidence>
<sequence length="508" mass="56779">MSCISNYSDRLLLLAAFLFPVLLFAERPNVLFIAVDDLRPELGIYGSRAVTPNIDRLAESGLQFNRAYCNQAVCGASRLSLMTGLYPEYTQERSFHVRDWRQRHPDLVTMNQLFKRNGYATVGVGKIYHAWDGADTDLDNWDHWVPTQGSKYADPETVELGKQQAAAFGKEFKRGPTTEAGKADDAADRYFDGFRVAAGVRQLGKLAGGDQPFFLAVGFSKPHLPFTAPDEFWDLYERDSFSMPDNLGIPPGYPEHAANQRAGEMRYYSDVPPASDGSPEPNPKEFSEAMNKRLIHGYHASVSYTDYNVGKLLDALKESGAAENTIVVLWGDHGWKLGDHSSWCKHTNFECDTRVPLIVACPKLGTARGKTNAIVELIDLYPTLAELCGLQAPAHLQGKSLVPILENPRSAHRRFAYSSYPRRPHDDIIGHSIRSARYRYTEWWDAETDEVLDRVLTDLIQDPGETTNALPQKGELADKFSDSLKVIVKQARTLPHKHTDDGADLCCP</sequence>
<evidence type="ECO:0000256" key="5">
    <source>
        <dbReference type="ARBA" id="ARBA00022801"/>
    </source>
</evidence>
<evidence type="ECO:0000313" key="8">
    <source>
        <dbReference type="EMBL" id="PXA03533.1"/>
    </source>
</evidence>
<organism evidence="8 9">
    <name type="scientific">Coraliomargarita sinensis</name>
    <dbReference type="NCBI Taxonomy" id="2174842"/>
    <lineage>
        <taxon>Bacteria</taxon>
        <taxon>Pseudomonadati</taxon>
        <taxon>Verrucomicrobiota</taxon>
        <taxon>Opitutia</taxon>
        <taxon>Puniceicoccales</taxon>
        <taxon>Coraliomargaritaceae</taxon>
        <taxon>Coraliomargarita</taxon>
    </lineage>
</organism>
<dbReference type="InterPro" id="IPR024607">
    <property type="entry name" value="Sulfatase_CS"/>
</dbReference>
<evidence type="ECO:0000256" key="6">
    <source>
        <dbReference type="ARBA" id="ARBA00022837"/>
    </source>
</evidence>
<dbReference type="Proteomes" id="UP000247099">
    <property type="component" value="Unassembled WGS sequence"/>
</dbReference>
<dbReference type="GO" id="GO:0004423">
    <property type="term" value="F:iduronate-2-sulfatase activity"/>
    <property type="evidence" value="ECO:0007669"/>
    <property type="project" value="InterPro"/>
</dbReference>